<keyword evidence="3" id="KW-0813">Transport</keyword>
<dbReference type="InterPro" id="IPR019594">
    <property type="entry name" value="Glu/Gly-bd"/>
</dbReference>
<dbReference type="SMART" id="SM00079">
    <property type="entry name" value="PBPe"/>
    <property type="match status" value="1"/>
</dbReference>
<keyword evidence="4" id="KW-1003">Cell membrane</keyword>
<keyword evidence="12" id="KW-0407">Ion channel</keyword>
<keyword evidence="11" id="KW-1071">Ligand-gated ion channel</keyword>
<reference evidence="16" key="1">
    <citation type="journal article" date="2021" name="Sci. Adv.">
        <title>The American lobster genome reveals insights on longevity, neural, and immune adaptations.</title>
        <authorList>
            <person name="Polinski J.M."/>
            <person name="Zimin A.V."/>
            <person name="Clark K.F."/>
            <person name="Kohn A.B."/>
            <person name="Sadowski N."/>
            <person name="Timp W."/>
            <person name="Ptitsyn A."/>
            <person name="Khanna P."/>
            <person name="Romanova D.Y."/>
            <person name="Williams P."/>
            <person name="Greenwood S.J."/>
            <person name="Moroz L.L."/>
            <person name="Walt D.R."/>
            <person name="Bodnar A.G."/>
        </authorList>
    </citation>
    <scope>NUCLEOTIDE SEQUENCE</scope>
    <source>
        <strain evidence="16">GMGI-L3</strain>
    </source>
</reference>
<evidence type="ECO:0000256" key="4">
    <source>
        <dbReference type="ARBA" id="ARBA00022475"/>
    </source>
</evidence>
<comment type="caution">
    <text evidence="16">The sequence shown here is derived from an EMBL/GenBank/DDBJ whole genome shotgun (WGS) entry which is preliminary data.</text>
</comment>
<dbReference type="SMART" id="SM00918">
    <property type="entry name" value="Lig_chan-Glu_bd"/>
    <property type="match status" value="1"/>
</dbReference>
<evidence type="ECO:0000256" key="9">
    <source>
        <dbReference type="ARBA" id="ARBA00023170"/>
    </source>
</evidence>
<evidence type="ECO:0000256" key="1">
    <source>
        <dbReference type="ARBA" id="ARBA00004651"/>
    </source>
</evidence>
<dbReference type="InterPro" id="IPR001320">
    <property type="entry name" value="Iontro_rcpt_C"/>
</dbReference>
<evidence type="ECO:0000256" key="12">
    <source>
        <dbReference type="ARBA" id="ARBA00023303"/>
    </source>
</evidence>
<feature type="domain" description="Ionotropic glutamate receptor C-terminal" evidence="14">
    <location>
        <begin position="17"/>
        <end position="237"/>
    </location>
</feature>
<dbReference type="SUPFAM" id="SSF53850">
    <property type="entry name" value="Periplasmic binding protein-like II"/>
    <property type="match status" value="1"/>
</dbReference>
<dbReference type="EMBL" id="JAHLQT010004633">
    <property type="protein sequence ID" value="KAG7175741.1"/>
    <property type="molecule type" value="Genomic_DNA"/>
</dbReference>
<evidence type="ECO:0000256" key="7">
    <source>
        <dbReference type="ARBA" id="ARBA00023065"/>
    </source>
</evidence>
<dbReference type="Proteomes" id="UP000747542">
    <property type="component" value="Unassembled WGS sequence"/>
</dbReference>
<evidence type="ECO:0000259" key="15">
    <source>
        <dbReference type="SMART" id="SM00918"/>
    </source>
</evidence>
<comment type="subcellular location">
    <subcellularLocation>
        <location evidence="1">Cell membrane</location>
        <topology evidence="1">Multi-pass membrane protein</topology>
    </subcellularLocation>
</comment>
<keyword evidence="10" id="KW-0325">Glycoprotein</keyword>
<evidence type="ECO:0000256" key="5">
    <source>
        <dbReference type="ARBA" id="ARBA00022692"/>
    </source>
</evidence>
<dbReference type="Pfam" id="PF00060">
    <property type="entry name" value="Lig_chan"/>
    <property type="match status" value="1"/>
</dbReference>
<evidence type="ECO:0000256" key="8">
    <source>
        <dbReference type="ARBA" id="ARBA00023136"/>
    </source>
</evidence>
<evidence type="ECO:0000256" key="10">
    <source>
        <dbReference type="ARBA" id="ARBA00023180"/>
    </source>
</evidence>
<evidence type="ECO:0000256" key="13">
    <source>
        <dbReference type="SAM" id="Phobius"/>
    </source>
</evidence>
<sequence>MQESGLTSAVPTDRCLLVAVSQWPPYVMGNFPDYTGASIDIFKVIQKKLGFCYEFMRPPDGLWGAPLRNGSWFGMMGMMQRKEADMAIGPFGVTLSRSSVADFSVPILSTDHTIFYPRPLVEPDLLGFTKAFTLTVWAAVLASLVVVTAAALICHFISPPRLSWLWGYMVLLGQVLLKRKSGAGERVVVAVWLLASLILAVVYKSNLKALLIVPKVRIPFDSLEELVTQDEMKWNFPKGSIVQSFFEAAYAENATSTMGLGWAGHYNLLLLPRSSIPSALSGV</sequence>
<evidence type="ECO:0000256" key="6">
    <source>
        <dbReference type="ARBA" id="ARBA00022989"/>
    </source>
</evidence>
<dbReference type="GO" id="GO:0015276">
    <property type="term" value="F:ligand-gated monoatomic ion channel activity"/>
    <property type="evidence" value="ECO:0007669"/>
    <property type="project" value="InterPro"/>
</dbReference>
<dbReference type="PANTHER" id="PTHR42643">
    <property type="entry name" value="IONOTROPIC RECEPTOR 20A-RELATED"/>
    <property type="match status" value="1"/>
</dbReference>
<feature type="non-terminal residue" evidence="16">
    <location>
        <position position="1"/>
    </location>
</feature>
<gene>
    <name evidence="16" type="primary">Grid1-L19</name>
    <name evidence="16" type="ORF">Hamer_G009746</name>
</gene>
<keyword evidence="8 13" id="KW-0472">Membrane</keyword>
<keyword evidence="17" id="KW-1185">Reference proteome</keyword>
<dbReference type="GO" id="GO:0050906">
    <property type="term" value="P:detection of stimulus involved in sensory perception"/>
    <property type="evidence" value="ECO:0007669"/>
    <property type="project" value="UniProtKB-ARBA"/>
</dbReference>
<keyword evidence="9 16" id="KW-0675">Receptor</keyword>
<keyword evidence="7" id="KW-0406">Ion transport</keyword>
<feature type="transmembrane region" description="Helical" evidence="13">
    <location>
        <begin position="186"/>
        <end position="203"/>
    </location>
</feature>
<comment type="similarity">
    <text evidence="2">Belongs to the glutamate-gated ion channel (TC 1.A.10.1) family.</text>
</comment>
<evidence type="ECO:0000256" key="2">
    <source>
        <dbReference type="ARBA" id="ARBA00008685"/>
    </source>
</evidence>
<dbReference type="Pfam" id="PF10613">
    <property type="entry name" value="Lig_chan-Glu_bd"/>
    <property type="match status" value="1"/>
</dbReference>
<protein>
    <submittedName>
        <fullName evidence="16">Glutamate receptor ionotropic, delta-1-like 19</fullName>
    </submittedName>
</protein>
<feature type="domain" description="Ionotropic glutamate receptor L-glutamate and glycine-binding" evidence="15">
    <location>
        <begin position="25"/>
        <end position="81"/>
    </location>
</feature>
<dbReference type="InterPro" id="IPR052192">
    <property type="entry name" value="Insect_Ionotropic_Sensory_Rcpt"/>
</dbReference>
<evidence type="ECO:0000313" key="16">
    <source>
        <dbReference type="EMBL" id="KAG7175741.1"/>
    </source>
</evidence>
<dbReference type="GO" id="GO:0005886">
    <property type="term" value="C:plasma membrane"/>
    <property type="evidence" value="ECO:0007669"/>
    <property type="project" value="UniProtKB-SubCell"/>
</dbReference>
<dbReference type="PANTHER" id="PTHR42643:SF24">
    <property type="entry name" value="IONOTROPIC RECEPTOR 60A"/>
    <property type="match status" value="1"/>
</dbReference>
<keyword evidence="6 13" id="KW-1133">Transmembrane helix</keyword>
<evidence type="ECO:0000256" key="3">
    <source>
        <dbReference type="ARBA" id="ARBA00022448"/>
    </source>
</evidence>
<name>A0A8J5TIW9_HOMAM</name>
<dbReference type="Gene3D" id="3.40.190.10">
    <property type="entry name" value="Periplasmic binding protein-like II"/>
    <property type="match status" value="1"/>
</dbReference>
<evidence type="ECO:0000313" key="17">
    <source>
        <dbReference type="Proteomes" id="UP000747542"/>
    </source>
</evidence>
<dbReference type="Gene3D" id="1.10.287.70">
    <property type="match status" value="1"/>
</dbReference>
<proteinExistence type="inferred from homology"/>
<evidence type="ECO:0000256" key="11">
    <source>
        <dbReference type="ARBA" id="ARBA00023286"/>
    </source>
</evidence>
<evidence type="ECO:0000259" key="14">
    <source>
        <dbReference type="SMART" id="SM00079"/>
    </source>
</evidence>
<accession>A0A8J5TIW9</accession>
<organism evidence="16 17">
    <name type="scientific">Homarus americanus</name>
    <name type="common">American lobster</name>
    <dbReference type="NCBI Taxonomy" id="6706"/>
    <lineage>
        <taxon>Eukaryota</taxon>
        <taxon>Metazoa</taxon>
        <taxon>Ecdysozoa</taxon>
        <taxon>Arthropoda</taxon>
        <taxon>Crustacea</taxon>
        <taxon>Multicrustacea</taxon>
        <taxon>Malacostraca</taxon>
        <taxon>Eumalacostraca</taxon>
        <taxon>Eucarida</taxon>
        <taxon>Decapoda</taxon>
        <taxon>Pleocyemata</taxon>
        <taxon>Astacidea</taxon>
        <taxon>Nephropoidea</taxon>
        <taxon>Nephropidae</taxon>
        <taxon>Homarus</taxon>
    </lineage>
</organism>
<feature type="transmembrane region" description="Helical" evidence="13">
    <location>
        <begin position="134"/>
        <end position="158"/>
    </location>
</feature>
<dbReference type="AlphaFoldDB" id="A0A8J5TIW9"/>
<keyword evidence="5 13" id="KW-0812">Transmembrane</keyword>